<evidence type="ECO:0000256" key="1">
    <source>
        <dbReference type="SAM" id="Phobius"/>
    </source>
</evidence>
<protein>
    <submittedName>
        <fullName evidence="3">Non-heme chloroperoxidase</fullName>
        <ecNumber evidence="3">1.11.1.10</ecNumber>
    </submittedName>
</protein>
<reference evidence="3 4" key="1">
    <citation type="submission" date="2024-11" db="EMBL/GenBank/DDBJ databases">
        <title>Using genomics to understand microbial adaptation to soil warming.</title>
        <authorList>
            <person name="Deangelis K.M. PhD."/>
        </authorList>
    </citation>
    <scope>NUCLEOTIDE SEQUENCE [LARGE SCALE GENOMIC DNA]</scope>
    <source>
        <strain evidence="3 4">GAS97</strain>
    </source>
</reference>
<keyword evidence="4" id="KW-1185">Reference proteome</keyword>
<keyword evidence="1" id="KW-0472">Membrane</keyword>
<dbReference type="GO" id="GO:0016691">
    <property type="term" value="F:chloride peroxidase activity"/>
    <property type="evidence" value="ECO:0007669"/>
    <property type="project" value="UniProtKB-EC"/>
</dbReference>
<feature type="transmembrane region" description="Helical" evidence="1">
    <location>
        <begin position="12"/>
        <end position="42"/>
    </location>
</feature>
<dbReference type="InterPro" id="IPR029058">
    <property type="entry name" value="AB_hydrolase_fold"/>
</dbReference>
<keyword evidence="3" id="KW-0575">Peroxidase</keyword>
<evidence type="ECO:0000313" key="4">
    <source>
        <dbReference type="Proteomes" id="UP001620514"/>
    </source>
</evidence>
<evidence type="ECO:0000259" key="2">
    <source>
        <dbReference type="Pfam" id="PF12697"/>
    </source>
</evidence>
<dbReference type="EMBL" id="JBIYDN010000033">
    <property type="protein sequence ID" value="MFK4447235.1"/>
    <property type="molecule type" value="Genomic_DNA"/>
</dbReference>
<keyword evidence="3" id="KW-0560">Oxidoreductase</keyword>
<accession>A0ABW8MXC2</accession>
<dbReference type="Pfam" id="PF12697">
    <property type="entry name" value="Abhydrolase_6"/>
    <property type="match status" value="1"/>
</dbReference>
<evidence type="ECO:0000313" key="3">
    <source>
        <dbReference type="EMBL" id="MFK4447235.1"/>
    </source>
</evidence>
<dbReference type="Gene3D" id="3.40.50.1820">
    <property type="entry name" value="alpha/beta hydrolase"/>
    <property type="match status" value="1"/>
</dbReference>
<comment type="caution">
    <text evidence="3">The sequence shown here is derived from an EMBL/GenBank/DDBJ whole genome shotgun (WGS) entry which is preliminary data.</text>
</comment>
<dbReference type="Proteomes" id="UP001620514">
    <property type="component" value="Unassembled WGS sequence"/>
</dbReference>
<dbReference type="EC" id="1.11.1.10" evidence="3"/>
<organism evidence="3 4">
    <name type="scientific">Caballeronia udeis</name>
    <dbReference type="NCBI Taxonomy" id="1232866"/>
    <lineage>
        <taxon>Bacteria</taxon>
        <taxon>Pseudomonadati</taxon>
        <taxon>Pseudomonadota</taxon>
        <taxon>Betaproteobacteria</taxon>
        <taxon>Burkholderiales</taxon>
        <taxon>Burkholderiaceae</taxon>
        <taxon>Caballeronia</taxon>
    </lineage>
</organism>
<dbReference type="InterPro" id="IPR000073">
    <property type="entry name" value="AB_hydrolase_1"/>
</dbReference>
<proteinExistence type="predicted"/>
<sequence length="358" mass="39460">MVNLCRRLRGRIWEVFLTMLLGTAVLLAVLVSIVAFAVAMVATSPRSASEERDVFDFGGLRVRSDSPPPPLSRYSARDGEKLAYRFYDSTADQVLIFVHGSSYHGSSYHDLASAVSSSAAAKVILPNLRGHFQSGRHRGDIEYVGQLEDDIADLTSELRRQGFHGPIVLGGHSSGGGFVIRFAGGTHARLVSRFLMLSPVIPTSSTLREGSGGGWAQLHMRRLIGLIVLNALGVRGFNALTVIQFNKPVRLWDGTETLSYSYRLNASYHPRNRYVEDVRKLEDRAAILIGEHDEAIDAQRLQMLLNRESPATSFKILPDTNHFEIFTSAAVHKMLVEWLAQRTAAIPMNSTTDVADVA</sequence>
<keyword evidence="1" id="KW-0812">Transmembrane</keyword>
<dbReference type="SUPFAM" id="SSF53474">
    <property type="entry name" value="alpha/beta-Hydrolases"/>
    <property type="match status" value="1"/>
</dbReference>
<feature type="domain" description="AB hydrolase-1" evidence="2">
    <location>
        <begin position="95"/>
        <end position="323"/>
    </location>
</feature>
<name>A0ABW8MXC2_9BURK</name>
<gene>
    <name evidence="3" type="ORF">ABH943_007271</name>
</gene>
<keyword evidence="1" id="KW-1133">Transmembrane helix</keyword>